<dbReference type="Gene3D" id="1.10.238.20">
    <property type="entry name" value="Pheromone/general odorant binding protein domain"/>
    <property type="match status" value="1"/>
</dbReference>
<dbReference type="InterPro" id="IPR036728">
    <property type="entry name" value="PBP_GOBP_sf"/>
</dbReference>
<accession>A0AAN7Q6V6</accession>
<gene>
    <name evidence="2" type="ORF">RN001_004005</name>
</gene>
<proteinExistence type="predicted"/>
<evidence type="ECO:0000313" key="2">
    <source>
        <dbReference type="EMBL" id="KAK4887734.1"/>
    </source>
</evidence>
<dbReference type="GO" id="GO:0005549">
    <property type="term" value="F:odorant binding"/>
    <property type="evidence" value="ECO:0007669"/>
    <property type="project" value="InterPro"/>
</dbReference>
<keyword evidence="3" id="KW-1185">Reference proteome</keyword>
<reference evidence="3" key="1">
    <citation type="submission" date="2023-01" db="EMBL/GenBank/DDBJ databases">
        <title>Key to firefly adult light organ development and bioluminescence: homeobox transcription factors regulate luciferase expression and transportation to peroxisome.</title>
        <authorList>
            <person name="Fu X."/>
        </authorList>
    </citation>
    <scope>NUCLEOTIDE SEQUENCE [LARGE SCALE GENOMIC DNA]</scope>
</reference>
<dbReference type="Proteomes" id="UP001353858">
    <property type="component" value="Unassembled WGS sequence"/>
</dbReference>
<protein>
    <submittedName>
        <fullName evidence="2">Uncharacterized protein</fullName>
    </submittedName>
</protein>
<evidence type="ECO:0000256" key="1">
    <source>
        <dbReference type="SAM" id="SignalP"/>
    </source>
</evidence>
<dbReference type="Pfam" id="PF01395">
    <property type="entry name" value="PBP_GOBP"/>
    <property type="match status" value="1"/>
</dbReference>
<feature type="chain" id="PRO_5042839523" evidence="1">
    <location>
        <begin position="18"/>
        <end position="142"/>
    </location>
</feature>
<comment type="caution">
    <text evidence="2">The sequence shown here is derived from an EMBL/GenBank/DDBJ whole genome shotgun (WGS) entry which is preliminary data.</text>
</comment>
<dbReference type="SUPFAM" id="SSF47565">
    <property type="entry name" value="Insect pheromone/odorant-binding proteins"/>
    <property type="match status" value="1"/>
</dbReference>
<name>A0AAN7Q6V6_9COLE</name>
<sequence length="142" mass="16499">MFTKIIVCFALLASVLGEHAFPYTSIATNCMKELDIKEETIRKLVPEKETIPMEDETVLKFFECTFRDFLDDKKELVANDDFRKYVIDAFKIRMKSFTMELVKLVADDCIDHCKNIKGDTKGIVGVKIMNCLKDRFHVYIEV</sequence>
<keyword evidence="1" id="KW-0732">Signal</keyword>
<feature type="signal peptide" evidence="1">
    <location>
        <begin position="1"/>
        <end position="17"/>
    </location>
</feature>
<dbReference type="InterPro" id="IPR006170">
    <property type="entry name" value="PBP/GOBP"/>
</dbReference>
<organism evidence="2 3">
    <name type="scientific">Aquatica leii</name>
    <dbReference type="NCBI Taxonomy" id="1421715"/>
    <lineage>
        <taxon>Eukaryota</taxon>
        <taxon>Metazoa</taxon>
        <taxon>Ecdysozoa</taxon>
        <taxon>Arthropoda</taxon>
        <taxon>Hexapoda</taxon>
        <taxon>Insecta</taxon>
        <taxon>Pterygota</taxon>
        <taxon>Neoptera</taxon>
        <taxon>Endopterygota</taxon>
        <taxon>Coleoptera</taxon>
        <taxon>Polyphaga</taxon>
        <taxon>Elateriformia</taxon>
        <taxon>Elateroidea</taxon>
        <taxon>Lampyridae</taxon>
        <taxon>Luciolinae</taxon>
        <taxon>Aquatica</taxon>
    </lineage>
</organism>
<dbReference type="EMBL" id="JARPUR010000001">
    <property type="protein sequence ID" value="KAK4887734.1"/>
    <property type="molecule type" value="Genomic_DNA"/>
</dbReference>
<dbReference type="AlphaFoldDB" id="A0AAN7Q6V6"/>
<evidence type="ECO:0000313" key="3">
    <source>
        <dbReference type="Proteomes" id="UP001353858"/>
    </source>
</evidence>